<comment type="caution">
    <text evidence="1">The sequence shown here is derived from an EMBL/GenBank/DDBJ whole genome shotgun (WGS) entry which is preliminary data.</text>
</comment>
<name>B3C5R7_9BACE</name>
<sequence>MNFPPYHRSLYTQKESTSTLRGELVETDIIFLLLHGIERRIEADIP</sequence>
<dbReference type="STRING" id="471870.BACINT_00250"/>
<reference evidence="1 2" key="2">
    <citation type="submission" date="2008-04" db="EMBL/GenBank/DDBJ databases">
        <authorList>
            <person name="Fulton L."/>
            <person name="Clifton S."/>
            <person name="Fulton B."/>
            <person name="Xu J."/>
            <person name="Minx P."/>
            <person name="Pepin K.H."/>
            <person name="Johnson M."/>
            <person name="Thiruvilangam P."/>
            <person name="Bhonagiri V."/>
            <person name="Nash W.E."/>
            <person name="Mardis E.R."/>
            <person name="Wilson R.K."/>
        </authorList>
    </citation>
    <scope>NUCLEOTIDE SEQUENCE [LARGE SCALE GENOMIC DNA]</scope>
    <source>
        <strain evidence="1 2">DSM 17393</strain>
    </source>
</reference>
<evidence type="ECO:0000313" key="2">
    <source>
        <dbReference type="Proteomes" id="UP000004596"/>
    </source>
</evidence>
<reference evidence="1 2" key="1">
    <citation type="submission" date="2008-04" db="EMBL/GenBank/DDBJ databases">
        <title>Draft genome sequence of Bacteroides intestinalis (DSM 17393).</title>
        <authorList>
            <person name="Sudarsanam P."/>
            <person name="Ley R."/>
            <person name="Guruge J."/>
            <person name="Turnbaugh P.J."/>
            <person name="Mahowald M."/>
            <person name="Liep D."/>
            <person name="Gordon J."/>
        </authorList>
    </citation>
    <scope>NUCLEOTIDE SEQUENCE [LARGE SCALE GENOMIC DNA]</scope>
    <source>
        <strain evidence="1 2">DSM 17393</strain>
    </source>
</reference>
<gene>
    <name evidence="1" type="ORF">BACINT_00250</name>
</gene>
<protein>
    <submittedName>
        <fullName evidence="1">Uncharacterized protein</fullName>
    </submittedName>
</protein>
<proteinExistence type="predicted"/>
<dbReference type="EMBL" id="ABJL02000002">
    <property type="protein sequence ID" value="EDV07474.1"/>
    <property type="molecule type" value="Genomic_DNA"/>
</dbReference>
<dbReference type="AlphaFoldDB" id="B3C5R7"/>
<organism evidence="1 2">
    <name type="scientific">Bacteroides intestinalis DSM 17393</name>
    <dbReference type="NCBI Taxonomy" id="471870"/>
    <lineage>
        <taxon>Bacteria</taxon>
        <taxon>Pseudomonadati</taxon>
        <taxon>Bacteroidota</taxon>
        <taxon>Bacteroidia</taxon>
        <taxon>Bacteroidales</taxon>
        <taxon>Bacteroidaceae</taxon>
        <taxon>Bacteroides</taxon>
    </lineage>
</organism>
<accession>B3C5R7</accession>
<evidence type="ECO:0000313" key="1">
    <source>
        <dbReference type="EMBL" id="EDV07474.1"/>
    </source>
</evidence>
<dbReference type="Proteomes" id="UP000004596">
    <property type="component" value="Unassembled WGS sequence"/>
</dbReference>